<name>A0A820EUV7_9BILA</name>
<keyword evidence="4" id="KW-1185">Reference proteome</keyword>
<sequence length="52" mass="5898">MFPTINQRAENSISSISLNKTRAIRCYAKLCHPDQSDTRRYILNNAMGNVLA</sequence>
<dbReference type="EMBL" id="CAJOBJ010349502">
    <property type="protein sequence ID" value="CAF5206305.1"/>
    <property type="molecule type" value="Genomic_DNA"/>
</dbReference>
<evidence type="ECO:0000313" key="4">
    <source>
        <dbReference type="Proteomes" id="UP000663866"/>
    </source>
</evidence>
<comment type="caution">
    <text evidence="1">The sequence shown here is derived from an EMBL/GenBank/DDBJ whole genome shotgun (WGS) entry which is preliminary data.</text>
</comment>
<dbReference type="Proteomes" id="UP000663866">
    <property type="component" value="Unassembled WGS sequence"/>
</dbReference>
<accession>A0A820EUV7</accession>
<proteinExistence type="predicted"/>
<dbReference type="Proteomes" id="UP000676336">
    <property type="component" value="Unassembled WGS sequence"/>
</dbReference>
<organism evidence="1 4">
    <name type="scientific">Rotaria magnacalcarata</name>
    <dbReference type="NCBI Taxonomy" id="392030"/>
    <lineage>
        <taxon>Eukaryota</taxon>
        <taxon>Metazoa</taxon>
        <taxon>Spiralia</taxon>
        <taxon>Gnathifera</taxon>
        <taxon>Rotifera</taxon>
        <taxon>Eurotatoria</taxon>
        <taxon>Bdelloidea</taxon>
        <taxon>Philodinida</taxon>
        <taxon>Philodinidae</taxon>
        <taxon>Rotaria</taxon>
    </lineage>
</organism>
<evidence type="ECO:0000313" key="3">
    <source>
        <dbReference type="EMBL" id="CAF5206305.1"/>
    </source>
</evidence>
<protein>
    <submittedName>
        <fullName evidence="1">Uncharacterized protein</fullName>
    </submittedName>
</protein>
<gene>
    <name evidence="3" type="ORF">GIL414_LOCUS78248</name>
    <name evidence="1" type="ORF">OVN521_LOCUS29055</name>
    <name evidence="2" type="ORF">SMN809_LOCUS74958</name>
</gene>
<feature type="non-terminal residue" evidence="1">
    <location>
        <position position="1"/>
    </location>
</feature>
<reference evidence="1" key="1">
    <citation type="submission" date="2021-02" db="EMBL/GenBank/DDBJ databases">
        <authorList>
            <person name="Nowell W R."/>
        </authorList>
    </citation>
    <scope>NUCLEOTIDE SEQUENCE</scope>
</reference>
<evidence type="ECO:0000313" key="1">
    <source>
        <dbReference type="EMBL" id="CAF4251586.1"/>
    </source>
</evidence>
<evidence type="ECO:0000313" key="2">
    <source>
        <dbReference type="EMBL" id="CAF5199003.1"/>
    </source>
</evidence>
<dbReference type="EMBL" id="CAJOBI010331357">
    <property type="protein sequence ID" value="CAF5199003.1"/>
    <property type="molecule type" value="Genomic_DNA"/>
</dbReference>
<dbReference type="AlphaFoldDB" id="A0A820EUV7"/>
<dbReference type="Proteomes" id="UP000681720">
    <property type="component" value="Unassembled WGS sequence"/>
</dbReference>
<dbReference type="EMBL" id="CAJOBG010008774">
    <property type="protein sequence ID" value="CAF4251586.1"/>
    <property type="molecule type" value="Genomic_DNA"/>
</dbReference>